<reference evidence="2 3" key="1">
    <citation type="journal article" date="2016" name="Mol. Biol. Evol.">
        <title>Comparative Genomics of Early-Diverging Mushroom-Forming Fungi Provides Insights into the Origins of Lignocellulose Decay Capabilities.</title>
        <authorList>
            <person name="Nagy L.G."/>
            <person name="Riley R."/>
            <person name="Tritt A."/>
            <person name="Adam C."/>
            <person name="Daum C."/>
            <person name="Floudas D."/>
            <person name="Sun H."/>
            <person name="Yadav J.S."/>
            <person name="Pangilinan J."/>
            <person name="Larsson K.H."/>
            <person name="Matsuura K."/>
            <person name="Barry K."/>
            <person name="Labutti K."/>
            <person name="Kuo R."/>
            <person name="Ohm R.A."/>
            <person name="Bhattacharya S.S."/>
            <person name="Shirouzu T."/>
            <person name="Yoshinaga Y."/>
            <person name="Martin F.M."/>
            <person name="Grigoriev I.V."/>
            <person name="Hibbett D.S."/>
        </authorList>
    </citation>
    <scope>NUCLEOTIDE SEQUENCE [LARGE SCALE GENOMIC DNA]</scope>
    <source>
        <strain evidence="2 3">93-53</strain>
    </source>
</reference>
<proteinExistence type="predicted"/>
<feature type="compositionally biased region" description="Basic and acidic residues" evidence="1">
    <location>
        <begin position="153"/>
        <end position="166"/>
    </location>
</feature>
<evidence type="ECO:0000313" key="3">
    <source>
        <dbReference type="Proteomes" id="UP000076871"/>
    </source>
</evidence>
<dbReference type="EMBL" id="KV427689">
    <property type="protein sequence ID" value="KZT00300.1"/>
    <property type="molecule type" value="Genomic_DNA"/>
</dbReference>
<accession>A0A165B5R4</accession>
<evidence type="ECO:0000313" key="2">
    <source>
        <dbReference type="EMBL" id="KZT00300.1"/>
    </source>
</evidence>
<feature type="non-terminal residue" evidence="2">
    <location>
        <position position="1"/>
    </location>
</feature>
<dbReference type="OrthoDB" id="3198848at2759"/>
<dbReference type="InParanoid" id="A0A165B5R4"/>
<name>A0A165B5R4_9APHY</name>
<feature type="compositionally biased region" description="Basic residues" evidence="1">
    <location>
        <begin position="1"/>
        <end position="17"/>
    </location>
</feature>
<dbReference type="Proteomes" id="UP000076871">
    <property type="component" value="Unassembled WGS sequence"/>
</dbReference>
<keyword evidence="3" id="KW-1185">Reference proteome</keyword>
<protein>
    <submittedName>
        <fullName evidence="2">Uncharacterized protein</fullName>
    </submittedName>
</protein>
<evidence type="ECO:0000256" key="1">
    <source>
        <dbReference type="SAM" id="MobiDB-lite"/>
    </source>
</evidence>
<feature type="region of interest" description="Disordered" evidence="1">
    <location>
        <begin position="112"/>
        <end position="166"/>
    </location>
</feature>
<gene>
    <name evidence="2" type="ORF">LAESUDRAFT_732400</name>
</gene>
<dbReference type="RefSeq" id="XP_040758040.1">
    <property type="nucleotide sequence ID" value="XM_040910233.1"/>
</dbReference>
<feature type="region of interest" description="Disordered" evidence="1">
    <location>
        <begin position="1"/>
        <end position="20"/>
    </location>
</feature>
<sequence>MDTNTRRRSPQGRRSARSHADSTEVVTYRLGERMVYVTPAETFEQAVAFAKRVFPDQLATIDRKRITFTVSVVASHERRMVEIGPMAWKAVVSTLAQYEIINVIVQPEASGSDDGLPDYLDATSTDSKRSSMHLDLPSPSDAKSRSPSPTPSRTEKALSWLERHLP</sequence>
<dbReference type="AlphaFoldDB" id="A0A165B5R4"/>
<organism evidence="2 3">
    <name type="scientific">Laetiporus sulphureus 93-53</name>
    <dbReference type="NCBI Taxonomy" id="1314785"/>
    <lineage>
        <taxon>Eukaryota</taxon>
        <taxon>Fungi</taxon>
        <taxon>Dikarya</taxon>
        <taxon>Basidiomycota</taxon>
        <taxon>Agaricomycotina</taxon>
        <taxon>Agaricomycetes</taxon>
        <taxon>Polyporales</taxon>
        <taxon>Laetiporus</taxon>
    </lineage>
</organism>
<dbReference type="GeneID" id="63827262"/>